<feature type="compositionally biased region" description="Low complexity" evidence="5">
    <location>
        <begin position="49"/>
        <end position="63"/>
    </location>
</feature>
<dbReference type="GeneID" id="92078053"/>
<comment type="caution">
    <text evidence="8">The sequence shown here is derived from an EMBL/GenBank/DDBJ whole genome shotgun (WGS) entry which is preliminary data.</text>
</comment>
<accession>A0ABR1Q5V0</accession>
<feature type="domain" description="LicD/FKTN/FKRP nucleotidyltransferase" evidence="7">
    <location>
        <begin position="120"/>
        <end position="254"/>
    </location>
</feature>
<keyword evidence="4" id="KW-0472">Membrane</keyword>
<dbReference type="PANTHER" id="PTHR15407">
    <property type="entry name" value="FUKUTIN-RELATED"/>
    <property type="match status" value="1"/>
</dbReference>
<name>A0ABR1Q5V0_9PEZI</name>
<evidence type="ECO:0000256" key="3">
    <source>
        <dbReference type="ARBA" id="ARBA00022989"/>
    </source>
</evidence>
<keyword evidence="6" id="KW-0732">Signal</keyword>
<evidence type="ECO:0000256" key="4">
    <source>
        <dbReference type="ARBA" id="ARBA00023136"/>
    </source>
</evidence>
<dbReference type="RefSeq" id="XP_066697389.1">
    <property type="nucleotide sequence ID" value="XM_066844991.1"/>
</dbReference>
<comment type="subcellular location">
    <subcellularLocation>
        <location evidence="1">Membrane</location>
        <topology evidence="1">Single-pass membrane protein</topology>
    </subcellularLocation>
</comment>
<feature type="region of interest" description="Disordered" evidence="5">
    <location>
        <begin position="177"/>
        <end position="199"/>
    </location>
</feature>
<protein>
    <submittedName>
        <fullName evidence="8">Protein MNN4</fullName>
    </submittedName>
</protein>
<gene>
    <name evidence="8" type="ORF">PG986_008769</name>
</gene>
<dbReference type="EMBL" id="JAQQWE010000006">
    <property type="protein sequence ID" value="KAK7947883.1"/>
    <property type="molecule type" value="Genomic_DNA"/>
</dbReference>
<dbReference type="InterPro" id="IPR009644">
    <property type="entry name" value="FKTN/MNN4/W02B3.4-1"/>
</dbReference>
<reference evidence="8 9" key="1">
    <citation type="submission" date="2023-01" db="EMBL/GenBank/DDBJ databases">
        <title>Analysis of 21 Apiospora genomes using comparative genomics revels a genus with tremendous synthesis potential of carbohydrate active enzymes and secondary metabolites.</title>
        <authorList>
            <person name="Sorensen T."/>
        </authorList>
    </citation>
    <scope>NUCLEOTIDE SEQUENCE [LARGE SCALE GENOMIC DNA]</scope>
    <source>
        <strain evidence="8 9">CBS 24483</strain>
    </source>
</reference>
<dbReference type="InterPro" id="IPR007074">
    <property type="entry name" value="LicD/FKTN/FKRP_NTP_transf"/>
</dbReference>
<dbReference type="Proteomes" id="UP001391051">
    <property type="component" value="Unassembled WGS sequence"/>
</dbReference>
<evidence type="ECO:0000256" key="5">
    <source>
        <dbReference type="SAM" id="MobiDB-lite"/>
    </source>
</evidence>
<proteinExistence type="predicted"/>
<evidence type="ECO:0000256" key="2">
    <source>
        <dbReference type="ARBA" id="ARBA00022692"/>
    </source>
</evidence>
<keyword evidence="2" id="KW-0812">Transmembrane</keyword>
<feature type="chain" id="PRO_5046616640" evidence="6">
    <location>
        <begin position="20"/>
        <end position="340"/>
    </location>
</feature>
<dbReference type="PANTHER" id="PTHR15407:SF28">
    <property type="entry name" value="RIBITOL-5-PHOSPHATE TRANSFERASE FKTN"/>
    <property type="match status" value="1"/>
</dbReference>
<sequence>MYILKQLLLGAVAASVVGAAPSRHHNGNGNHQDSRQQQLLQAPQDTAIQQPQDNSRQQQPLQPQEQIETTKYFHEPGGGLELGHYDARFFRGEVAYDEHRTVLRHLIRSYLTTMADLHVETWIAHGTLLGWWWNGQIMPWDYDLDVQVTMQTLHYLGKHFNRTLHTYTYRDGEEAIANSSTSDDGGSKDGHGALKKNTNNTTAPIQTKQYLLDINPYYAVPSRQDGRNVIDARWIDVSNGMFIDITSLLEQRFADSLGPAPGIWSCKNYHHYATTDLWPLRRSEFEGAPASVPFGFDAVLRGEYGGRSMRETVWQGHQWQPARKAWVKIPVQEEGDAAMQ</sequence>
<feature type="compositionally biased region" description="Polar residues" evidence="5">
    <location>
        <begin position="27"/>
        <end position="39"/>
    </location>
</feature>
<organism evidence="8 9">
    <name type="scientific">Apiospora aurea</name>
    <dbReference type="NCBI Taxonomy" id="335848"/>
    <lineage>
        <taxon>Eukaryota</taxon>
        <taxon>Fungi</taxon>
        <taxon>Dikarya</taxon>
        <taxon>Ascomycota</taxon>
        <taxon>Pezizomycotina</taxon>
        <taxon>Sordariomycetes</taxon>
        <taxon>Xylariomycetidae</taxon>
        <taxon>Amphisphaeriales</taxon>
        <taxon>Apiosporaceae</taxon>
        <taxon>Apiospora</taxon>
    </lineage>
</organism>
<keyword evidence="9" id="KW-1185">Reference proteome</keyword>
<evidence type="ECO:0000256" key="1">
    <source>
        <dbReference type="ARBA" id="ARBA00004167"/>
    </source>
</evidence>
<evidence type="ECO:0000256" key="6">
    <source>
        <dbReference type="SAM" id="SignalP"/>
    </source>
</evidence>
<feature type="region of interest" description="Disordered" evidence="5">
    <location>
        <begin position="20"/>
        <end position="39"/>
    </location>
</feature>
<feature type="signal peptide" evidence="6">
    <location>
        <begin position="1"/>
        <end position="19"/>
    </location>
</feature>
<evidence type="ECO:0000259" key="7">
    <source>
        <dbReference type="Pfam" id="PF04991"/>
    </source>
</evidence>
<dbReference type="Pfam" id="PF04991">
    <property type="entry name" value="LicD"/>
    <property type="match status" value="1"/>
</dbReference>
<evidence type="ECO:0000313" key="9">
    <source>
        <dbReference type="Proteomes" id="UP001391051"/>
    </source>
</evidence>
<evidence type="ECO:0000313" key="8">
    <source>
        <dbReference type="EMBL" id="KAK7947883.1"/>
    </source>
</evidence>
<feature type="region of interest" description="Disordered" evidence="5">
    <location>
        <begin position="44"/>
        <end position="63"/>
    </location>
</feature>
<keyword evidence="3" id="KW-1133">Transmembrane helix</keyword>